<dbReference type="InterPro" id="IPR016181">
    <property type="entry name" value="Acyl_CoA_acyltransferase"/>
</dbReference>
<evidence type="ECO:0000313" key="2">
    <source>
        <dbReference type="EMBL" id="UNZ02046.1"/>
    </source>
</evidence>
<sequence length="285" mass="30496">MTTSDTDRERAAGYRAAYDAQLRDRGFAPGAPGTERVGPVLRRTLPRQGGLILYRDLGGLDGEALDAFIAAQREYFAARGLPVEWKYHGHDLPADLPDRLTAAGFTPGERETVVIGEAADVAGPPGGPPLPEGVRLRDVTDRADFDRIGELAEAVWADDRGWLAPALEEMATGRDGDACVVTVAESLAGEVVSAAWARFHQGTDFASLWGGSTLPNWRGKGVYRALVAHRAALALARGFRYVQVDALETSRPILNRLGLVIAATTVPYVWQPAADDRGDGAVNPA</sequence>
<dbReference type="SUPFAM" id="SSF55729">
    <property type="entry name" value="Acyl-CoA N-acyltransferases (Nat)"/>
    <property type="match status" value="1"/>
</dbReference>
<name>A0ABY3YVJ9_STRRM</name>
<dbReference type="Gene3D" id="3.40.630.30">
    <property type="match status" value="1"/>
</dbReference>
<reference evidence="2 3" key="1">
    <citation type="submission" date="2022-03" db="EMBL/GenBank/DDBJ databases">
        <title>Complete genome of Streptomyces rimosus ssp. rimosus R7 (=ATCC 10970).</title>
        <authorList>
            <person name="Beganovic S."/>
            <person name="Ruckert C."/>
            <person name="Busche T."/>
            <person name="Kalinowski J."/>
            <person name="Wittmann C."/>
        </authorList>
    </citation>
    <scope>NUCLEOTIDE SEQUENCE [LARGE SCALE GENOMIC DNA]</scope>
    <source>
        <strain evidence="2 3">R7</strain>
    </source>
</reference>
<evidence type="ECO:0000259" key="1">
    <source>
        <dbReference type="PROSITE" id="PS51186"/>
    </source>
</evidence>
<keyword evidence="3" id="KW-1185">Reference proteome</keyword>
<protein>
    <recommendedName>
        <fullName evidence="1">N-acetyltransferase domain-containing protein</fullName>
    </recommendedName>
</protein>
<dbReference type="PROSITE" id="PS51186">
    <property type="entry name" value="GNAT"/>
    <property type="match status" value="1"/>
</dbReference>
<dbReference type="InterPro" id="IPR000182">
    <property type="entry name" value="GNAT_dom"/>
</dbReference>
<proteinExistence type="predicted"/>
<gene>
    <name evidence="2" type="ORF">SRIMR7_07820</name>
</gene>
<dbReference type="Proteomes" id="UP000829494">
    <property type="component" value="Chromosome"/>
</dbReference>
<evidence type="ECO:0000313" key="3">
    <source>
        <dbReference type="Proteomes" id="UP000829494"/>
    </source>
</evidence>
<feature type="domain" description="N-acetyltransferase" evidence="1">
    <location>
        <begin position="134"/>
        <end position="275"/>
    </location>
</feature>
<dbReference type="EMBL" id="CP094298">
    <property type="protein sequence ID" value="UNZ02046.1"/>
    <property type="molecule type" value="Genomic_DNA"/>
</dbReference>
<dbReference type="GeneID" id="66858868"/>
<dbReference type="Pfam" id="PF00583">
    <property type="entry name" value="Acetyltransf_1"/>
    <property type="match status" value="1"/>
</dbReference>
<accession>A0ABY3YVJ9</accession>
<dbReference type="RefSeq" id="WP_003983133.1">
    <property type="nucleotide sequence ID" value="NZ_CP043497.1"/>
</dbReference>
<organism evidence="2 3">
    <name type="scientific">Streptomyces rimosus subsp. rimosus</name>
    <dbReference type="NCBI Taxonomy" id="132474"/>
    <lineage>
        <taxon>Bacteria</taxon>
        <taxon>Bacillati</taxon>
        <taxon>Actinomycetota</taxon>
        <taxon>Actinomycetes</taxon>
        <taxon>Kitasatosporales</taxon>
        <taxon>Streptomycetaceae</taxon>
        <taxon>Streptomyces</taxon>
    </lineage>
</organism>